<dbReference type="InterPro" id="IPR010982">
    <property type="entry name" value="Lambda_DNA-bd_dom_sf"/>
</dbReference>
<reference evidence="2" key="1">
    <citation type="journal article" date="2022" name="BMC Genomics">
        <title>Genome sequence of the entomopathogenic Serratia entomophila isolate 626 and characterisation of the species specific itaconate degradation pathway.</title>
        <authorList>
            <person name="Vaughan A.L."/>
            <person name="Altermann E."/>
            <person name="Glare T.R."/>
            <person name="Hurst M.R.H."/>
        </authorList>
    </citation>
    <scope>NUCLEOTIDE SEQUENCE</scope>
    <source>
        <strain evidence="2">626</strain>
    </source>
</reference>
<dbReference type="GeneID" id="75024502"/>
<keyword evidence="3" id="KW-1185">Reference proteome</keyword>
<evidence type="ECO:0000313" key="3">
    <source>
        <dbReference type="Proteomes" id="UP001056873"/>
    </source>
</evidence>
<accession>A0ABY5CQT1</accession>
<dbReference type="SUPFAM" id="SSF47413">
    <property type="entry name" value="lambda repressor-like DNA-binding domains"/>
    <property type="match status" value="1"/>
</dbReference>
<dbReference type="Gene3D" id="1.10.260.40">
    <property type="entry name" value="lambda repressor-like DNA-binding domains"/>
    <property type="match status" value="1"/>
</dbReference>
<protein>
    <submittedName>
        <fullName evidence="2">Helix-turn-helix domain-containing protein</fullName>
    </submittedName>
</protein>
<evidence type="ECO:0000259" key="1">
    <source>
        <dbReference type="PROSITE" id="PS50943"/>
    </source>
</evidence>
<sequence>MISDAIKATQELLRAVPLLRGSTSQQDYREALELVEHLLETDEHNPLIDLLAAKIAEFEESSPDFAEFNLRQRQLPQGVAALSVLMEQHQLSQRDFENEIGKKSLVSQILNGKRSLTIPHIMALAKRFNLPPAIFLPEAR</sequence>
<dbReference type="SMART" id="SM00530">
    <property type="entry name" value="HTH_XRE"/>
    <property type="match status" value="1"/>
</dbReference>
<name>A0ABY5CQT1_9GAMM</name>
<dbReference type="CDD" id="cd00093">
    <property type="entry name" value="HTH_XRE"/>
    <property type="match status" value="1"/>
</dbReference>
<dbReference type="PANTHER" id="PTHR40455:SF1">
    <property type="entry name" value="ANTITOXIN HIGA"/>
    <property type="match status" value="1"/>
</dbReference>
<dbReference type="RefSeq" id="WP_234586471.1">
    <property type="nucleotide sequence ID" value="NZ_CAMIPG010000007.1"/>
</dbReference>
<proteinExistence type="predicted"/>
<dbReference type="PROSITE" id="PS50943">
    <property type="entry name" value="HTH_CROC1"/>
    <property type="match status" value="1"/>
</dbReference>
<dbReference type="InterPro" id="IPR039060">
    <property type="entry name" value="Antitox_HigA"/>
</dbReference>
<gene>
    <name evidence="2" type="ORF">KFQ06_21120</name>
</gene>
<dbReference type="InterPro" id="IPR001387">
    <property type="entry name" value="Cro/C1-type_HTH"/>
</dbReference>
<organism evidence="2 3">
    <name type="scientific">Serratia entomophila</name>
    <dbReference type="NCBI Taxonomy" id="42906"/>
    <lineage>
        <taxon>Bacteria</taxon>
        <taxon>Pseudomonadati</taxon>
        <taxon>Pseudomonadota</taxon>
        <taxon>Gammaproteobacteria</taxon>
        <taxon>Enterobacterales</taxon>
        <taxon>Yersiniaceae</taxon>
        <taxon>Serratia</taxon>
    </lineage>
</organism>
<feature type="domain" description="HTH cro/C1-type" evidence="1">
    <location>
        <begin position="82"/>
        <end position="135"/>
    </location>
</feature>
<evidence type="ECO:0000313" key="2">
    <source>
        <dbReference type="EMBL" id="USV00493.1"/>
    </source>
</evidence>
<dbReference type="EMBL" id="CP074347">
    <property type="protein sequence ID" value="USV00493.1"/>
    <property type="molecule type" value="Genomic_DNA"/>
</dbReference>
<dbReference type="Pfam" id="PF01381">
    <property type="entry name" value="HTH_3"/>
    <property type="match status" value="1"/>
</dbReference>
<dbReference type="PANTHER" id="PTHR40455">
    <property type="entry name" value="ANTITOXIN HIGA"/>
    <property type="match status" value="1"/>
</dbReference>
<dbReference type="Proteomes" id="UP001056873">
    <property type="component" value="Chromosome"/>
</dbReference>